<dbReference type="AlphaFoldDB" id="A6WH29"/>
<reference evidence="3" key="1">
    <citation type="journal article" date="2008" name="PLoS ONE">
        <title>Survival in nuclear waste, extreme resistance, and potential applications gleaned from the genome sequence of Kineococcus radiotolerans SRS30216.</title>
        <authorList>
            <person name="Bagwell C.E."/>
            <person name="Bhat S."/>
            <person name="Hawkins G.M."/>
            <person name="Smith B.W."/>
            <person name="Biswas T."/>
            <person name="Hoover T.R."/>
            <person name="Saunders E."/>
            <person name="Han C.S."/>
            <person name="Tsodikov O.V."/>
            <person name="Shimkets L.J."/>
        </authorList>
    </citation>
    <scope>NUCLEOTIDE SEQUENCE [LARGE SCALE GENOMIC DNA]</scope>
    <source>
        <strain evidence="3">ATCC BAA-149 / DSM 14245 / SRS30216</strain>
    </source>
</reference>
<name>A6WH29_KINRD</name>
<protein>
    <submittedName>
        <fullName evidence="2">Exonuclease RNase T and DNA polymerase III</fullName>
    </submittedName>
</protein>
<evidence type="ECO:0000259" key="1">
    <source>
        <dbReference type="SMART" id="SM00479"/>
    </source>
</evidence>
<keyword evidence="2" id="KW-0378">Hydrolase</keyword>
<dbReference type="InterPro" id="IPR012337">
    <property type="entry name" value="RNaseH-like_sf"/>
</dbReference>
<dbReference type="PANTHER" id="PTHR30231">
    <property type="entry name" value="DNA POLYMERASE III SUBUNIT EPSILON"/>
    <property type="match status" value="1"/>
</dbReference>
<keyword evidence="3" id="KW-1185">Reference proteome</keyword>
<dbReference type="SMART" id="SM00479">
    <property type="entry name" value="EXOIII"/>
    <property type="match status" value="1"/>
</dbReference>
<dbReference type="GO" id="GO:0008408">
    <property type="term" value="F:3'-5' exonuclease activity"/>
    <property type="evidence" value="ECO:0007669"/>
    <property type="project" value="TreeGrafter"/>
</dbReference>
<dbReference type="KEGG" id="kra:Krad_4659"/>
<dbReference type="Gene3D" id="3.30.420.10">
    <property type="entry name" value="Ribonuclease H-like superfamily/Ribonuclease H"/>
    <property type="match status" value="1"/>
</dbReference>
<dbReference type="InterPro" id="IPR013520">
    <property type="entry name" value="Ribonucl_H"/>
</dbReference>
<keyword evidence="2" id="KW-0269">Exonuclease</keyword>
<dbReference type="HOGENOM" id="CLU_047806_13_1_11"/>
<dbReference type="GO" id="GO:0005829">
    <property type="term" value="C:cytosol"/>
    <property type="evidence" value="ECO:0007669"/>
    <property type="project" value="TreeGrafter"/>
</dbReference>
<dbReference type="PANTHER" id="PTHR30231:SF37">
    <property type="entry name" value="EXODEOXYRIBONUCLEASE 10"/>
    <property type="match status" value="1"/>
</dbReference>
<accession>A6WH29</accession>
<keyword evidence="2" id="KW-0540">Nuclease</keyword>
<dbReference type="GO" id="GO:0003676">
    <property type="term" value="F:nucleic acid binding"/>
    <property type="evidence" value="ECO:0007669"/>
    <property type="project" value="InterPro"/>
</dbReference>
<dbReference type="InterPro" id="IPR036397">
    <property type="entry name" value="RNaseH_sf"/>
</dbReference>
<gene>
    <name evidence="2" type="ordered locus">Krad_4659</name>
</gene>
<dbReference type="Pfam" id="PF00929">
    <property type="entry name" value="RNase_T"/>
    <property type="match status" value="1"/>
</dbReference>
<dbReference type="Proteomes" id="UP000001116">
    <property type="component" value="Plasmid pKRAD01"/>
</dbReference>
<organism evidence="2 3">
    <name type="scientific">Kineococcus radiotolerans (strain ATCC BAA-149 / DSM 14245 / SRS30216)</name>
    <dbReference type="NCBI Taxonomy" id="266940"/>
    <lineage>
        <taxon>Bacteria</taxon>
        <taxon>Bacillati</taxon>
        <taxon>Actinomycetota</taxon>
        <taxon>Actinomycetes</taxon>
        <taxon>Kineosporiales</taxon>
        <taxon>Kineosporiaceae</taxon>
        <taxon>Kineococcus</taxon>
    </lineage>
</organism>
<dbReference type="EMBL" id="CP000751">
    <property type="protein sequence ID" value="ABS06118.1"/>
    <property type="molecule type" value="Genomic_DNA"/>
</dbReference>
<geneLocation type="plasmid" evidence="2 3">
    <name>pKRAD01</name>
</geneLocation>
<keyword evidence="2" id="KW-0614">Plasmid</keyword>
<evidence type="ECO:0000313" key="2">
    <source>
        <dbReference type="EMBL" id="ABS06118.1"/>
    </source>
</evidence>
<proteinExistence type="predicted"/>
<sequence length="203" mass="22114">MTSEVLRCTTLQPVRTAHPARVPLGGLAPATHRRQAVRQAQRWLADESSVLLDTESTALDGQLVEIAITDVHGAPLFSSLVRPTTPVDPGARAVHGIGDEELQDAPDLLMVAPQLRAALAGRHVIAYNARFDRGLLRREGERIGVDLLSSTRWGCGMHCYTRFRGRVDSRGRHLRASRLPGARHRAVGDCRSLAEVLQEIAAG</sequence>
<evidence type="ECO:0000313" key="3">
    <source>
        <dbReference type="Proteomes" id="UP000001116"/>
    </source>
</evidence>
<dbReference type="GO" id="GO:0045004">
    <property type="term" value="P:DNA replication proofreading"/>
    <property type="evidence" value="ECO:0007669"/>
    <property type="project" value="TreeGrafter"/>
</dbReference>
<dbReference type="SUPFAM" id="SSF53098">
    <property type="entry name" value="Ribonuclease H-like"/>
    <property type="match status" value="1"/>
</dbReference>
<dbReference type="CDD" id="cd06127">
    <property type="entry name" value="DEDDh"/>
    <property type="match status" value="1"/>
</dbReference>
<feature type="domain" description="Exonuclease" evidence="1">
    <location>
        <begin position="48"/>
        <end position="203"/>
    </location>
</feature>